<comment type="caution">
    <text evidence="1">The sequence shown here is derived from an EMBL/GenBank/DDBJ whole genome shotgun (WGS) entry which is preliminary data.</text>
</comment>
<protein>
    <submittedName>
        <fullName evidence="1">Uncharacterized protein</fullName>
    </submittedName>
</protein>
<sequence length="99" mass="10891">MSPMTLLCRGNLEEFQRLFAPLAPLCACGRLKCPVGVLDEVVKAFGLTAATIMLQGVFSSLTEFRTSTLPFVTRIPDLRRLFYSYNGPLPPAPDVFPPT</sequence>
<reference evidence="1 2" key="1">
    <citation type="journal article" date="2019" name="Commun. Biol.">
        <title>The bagworm genome reveals a unique fibroin gene that provides high tensile strength.</title>
        <authorList>
            <person name="Kono N."/>
            <person name="Nakamura H."/>
            <person name="Ohtoshi R."/>
            <person name="Tomita M."/>
            <person name="Numata K."/>
            <person name="Arakawa K."/>
        </authorList>
    </citation>
    <scope>NUCLEOTIDE SEQUENCE [LARGE SCALE GENOMIC DNA]</scope>
</reference>
<dbReference type="AlphaFoldDB" id="A0A4C1YJV6"/>
<keyword evidence="2" id="KW-1185">Reference proteome</keyword>
<evidence type="ECO:0000313" key="1">
    <source>
        <dbReference type="EMBL" id="GBP74615.1"/>
    </source>
</evidence>
<evidence type="ECO:0000313" key="2">
    <source>
        <dbReference type="Proteomes" id="UP000299102"/>
    </source>
</evidence>
<dbReference type="Proteomes" id="UP000299102">
    <property type="component" value="Unassembled WGS sequence"/>
</dbReference>
<dbReference type="EMBL" id="BGZK01001215">
    <property type="protein sequence ID" value="GBP74615.1"/>
    <property type="molecule type" value="Genomic_DNA"/>
</dbReference>
<name>A0A4C1YJV6_EUMVA</name>
<organism evidence="1 2">
    <name type="scientific">Eumeta variegata</name>
    <name type="common">Bagworm moth</name>
    <name type="synonym">Eumeta japonica</name>
    <dbReference type="NCBI Taxonomy" id="151549"/>
    <lineage>
        <taxon>Eukaryota</taxon>
        <taxon>Metazoa</taxon>
        <taxon>Ecdysozoa</taxon>
        <taxon>Arthropoda</taxon>
        <taxon>Hexapoda</taxon>
        <taxon>Insecta</taxon>
        <taxon>Pterygota</taxon>
        <taxon>Neoptera</taxon>
        <taxon>Endopterygota</taxon>
        <taxon>Lepidoptera</taxon>
        <taxon>Glossata</taxon>
        <taxon>Ditrysia</taxon>
        <taxon>Tineoidea</taxon>
        <taxon>Psychidae</taxon>
        <taxon>Oiketicinae</taxon>
        <taxon>Eumeta</taxon>
    </lineage>
</organism>
<proteinExistence type="predicted"/>
<accession>A0A4C1YJV6</accession>
<gene>
    <name evidence="1" type="ORF">EVAR_98482_1</name>
</gene>